<dbReference type="PANTHER" id="PTHR43792:SF1">
    <property type="entry name" value="N-ACETYLTRANSFERASE DOMAIN-CONTAINING PROTEIN"/>
    <property type="match status" value="1"/>
</dbReference>
<dbReference type="CDD" id="cd04301">
    <property type="entry name" value="NAT_SF"/>
    <property type="match status" value="1"/>
</dbReference>
<dbReference type="InterPro" id="IPR016181">
    <property type="entry name" value="Acyl_CoA_acyltransferase"/>
</dbReference>
<gene>
    <name evidence="2" type="ORF">J2S64_000719</name>
</gene>
<dbReference type="Proteomes" id="UP001183817">
    <property type="component" value="Unassembled WGS sequence"/>
</dbReference>
<dbReference type="EMBL" id="JAVDYI010000001">
    <property type="protein sequence ID" value="MDR7357028.1"/>
    <property type="molecule type" value="Genomic_DNA"/>
</dbReference>
<proteinExistence type="predicted"/>
<comment type="caution">
    <text evidence="2">The sequence shown here is derived from an EMBL/GenBank/DDBJ whole genome shotgun (WGS) entry which is preliminary data.</text>
</comment>
<reference evidence="2 3" key="1">
    <citation type="submission" date="2023-07" db="EMBL/GenBank/DDBJ databases">
        <title>Sequencing the genomes of 1000 actinobacteria strains.</title>
        <authorList>
            <person name="Klenk H.-P."/>
        </authorList>
    </citation>
    <scope>NUCLEOTIDE SEQUENCE [LARGE SCALE GENOMIC DNA]</scope>
    <source>
        <strain evidence="2 3">DSM 20167</strain>
    </source>
</reference>
<evidence type="ECO:0000313" key="2">
    <source>
        <dbReference type="EMBL" id="MDR7357028.1"/>
    </source>
</evidence>
<feature type="domain" description="N-acetyltransferase" evidence="1">
    <location>
        <begin position="7"/>
        <end position="162"/>
    </location>
</feature>
<sequence>MQQPPPITLQPFQESDAAFFAGMASDERVTRFVGDGRPWDQQTINDRVRAALQEDALDLAGASRWFLAKEADEPVGIVVSTRKDEGIEIGYWVSPEHWGRGIAGAMVDGALTTIPEVYKSRELFARVDPANTVSAKLLTRRGFQLEVNQCGLDRYTLVPVNS</sequence>
<dbReference type="PROSITE" id="PS51186">
    <property type="entry name" value="GNAT"/>
    <property type="match status" value="1"/>
</dbReference>
<dbReference type="Gene3D" id="3.40.630.30">
    <property type="match status" value="1"/>
</dbReference>
<dbReference type="PANTHER" id="PTHR43792">
    <property type="entry name" value="GNAT FAMILY, PUTATIVE (AFU_ORTHOLOGUE AFUA_3G00765)-RELATED-RELATED"/>
    <property type="match status" value="1"/>
</dbReference>
<evidence type="ECO:0000259" key="1">
    <source>
        <dbReference type="PROSITE" id="PS51186"/>
    </source>
</evidence>
<dbReference type="SUPFAM" id="SSF55729">
    <property type="entry name" value="Acyl-CoA N-acyltransferases (Nat)"/>
    <property type="match status" value="1"/>
</dbReference>
<name>A0ABU2BH02_9MICC</name>
<protein>
    <submittedName>
        <fullName evidence="2">RimJ/RimL family protein N-acetyltransferase</fullName>
    </submittedName>
</protein>
<keyword evidence="3" id="KW-1185">Reference proteome</keyword>
<organism evidence="2 3">
    <name type="scientific">Paeniglutamicibacter sulfureus</name>
    <dbReference type="NCBI Taxonomy" id="43666"/>
    <lineage>
        <taxon>Bacteria</taxon>
        <taxon>Bacillati</taxon>
        <taxon>Actinomycetota</taxon>
        <taxon>Actinomycetes</taxon>
        <taxon>Micrococcales</taxon>
        <taxon>Micrococcaceae</taxon>
        <taxon>Paeniglutamicibacter</taxon>
    </lineage>
</organism>
<dbReference type="InterPro" id="IPR051531">
    <property type="entry name" value="N-acetyltransferase"/>
</dbReference>
<dbReference type="InterPro" id="IPR000182">
    <property type="entry name" value="GNAT_dom"/>
</dbReference>
<dbReference type="Pfam" id="PF13302">
    <property type="entry name" value="Acetyltransf_3"/>
    <property type="match status" value="1"/>
</dbReference>
<accession>A0ABU2BH02</accession>
<evidence type="ECO:0000313" key="3">
    <source>
        <dbReference type="Proteomes" id="UP001183817"/>
    </source>
</evidence>
<dbReference type="RefSeq" id="WP_310288216.1">
    <property type="nucleotide sequence ID" value="NZ_BAAAWO010000001.1"/>
</dbReference>